<name>A0A8K0I9J5_COCNU</name>
<reference evidence="9" key="1">
    <citation type="journal article" date="2017" name="Gigascience">
        <title>The genome draft of coconut (Cocos nucifera).</title>
        <authorList>
            <person name="Xiao Y."/>
            <person name="Xu P."/>
            <person name="Fan H."/>
            <person name="Baudouin L."/>
            <person name="Xia W."/>
            <person name="Bocs S."/>
            <person name="Xu J."/>
            <person name="Li Q."/>
            <person name="Guo A."/>
            <person name="Zhou L."/>
            <person name="Li J."/>
            <person name="Wu Y."/>
            <person name="Ma Z."/>
            <person name="Armero A."/>
            <person name="Issali A.E."/>
            <person name="Liu N."/>
            <person name="Peng M."/>
            <person name="Yang Y."/>
        </authorList>
    </citation>
    <scope>NUCLEOTIDE SEQUENCE</scope>
    <source>
        <tissue evidence="9">Spear leaf of Hainan Tall coconut</tissue>
    </source>
</reference>
<evidence type="ECO:0000256" key="7">
    <source>
        <dbReference type="SAM" id="MobiDB-lite"/>
    </source>
</evidence>
<sequence length="1652" mass="186388">MEDCIQKPGSSNASKKSKSLHLESIYADKSRHPTGKSRVENWNSSTSQESKDSMRKHRSSGELEGSIALESRKKRSRKNVSLSNFVPISERCQKDLNASRLKPNGLCGASPKESDLSEHSASRKDEDSRALNAGNLESSNCVGDTVAIPKRPHGILGKTKYSDSSTSLKCATNDSICCPNDQTSELSINLKPPSYVSIDEKKKVKFHELVDNGSSTDHPDSSIKVESGNVVKITLRKATRRKKQSTIMENRTQVEAQACLRKDEEKFCDDFLDDDEENLEQNAARMLSSRFDPRCTSFLGNKIASVKATNGSSLQLSNKNFKGEGSEMVSVDAASRVLRPRKHIGKSLVRKRRHFCEVNSSDMDPYWVIKQRIRVYWPLDKTWYFGVVKNYDPITKMHHVKYDDRDEEWIDLRNERFKLLLFPSEVAGKLSPEKLGSAVKLKTEDEDRNDTDENSRASIMESEPIISWMAQLTHAVKSSKDVSGKKQQRIHLPMDCGPSISLLPNVCKSVNKPSMVSNKLSSNSTMPDWSINGHINEVPPVLERRIGSDNRKISFVYIRKRFRKRVKGLDNAVDNSSSVGGPIALFACVADNESALEELHNAVITKELKQITWKSIFLLQAIRFHAFEAKIISLCNADFLFHHGKLMHIWPTVHMEIVIIDNVQGVKILTFEGCLRWTVAIICLIMATINPQEKCNRLPELQIPFTSVGFKLSGLHHERKQLLFVAYSFVELESSKWKFLENKFTRQCISISKLPIPDCTYANVKSQLSISYHLPCAYAFEEPDTSMDFPEGDCSDIMRRGVFRKSACLAIDLELCYPDDKCKMLKSNALCFSAQPSFFLNMHLKSLMDKNASSISFQKPNSTSSHDYPGNYDGLIGEGHSPVEDLSDQVSEVTLENLGSSSGQTATSSGWLNYGHSKVETDALSVSNDGDWMKSSQKLLNHDIDMTGNSVGCSDLGKNASNETGIQCQKFCQGAEKTCSSFPDDSSSPDQSDGAYTSCLNEGNAQTIFSQVEEQLYGSGRQSVLSVSKLVSKINGDMIHSPNTTTQQSMWHHNQHNLISPKFAPYSKLWPEDFVQNGFVNTTRKPRTQVSCSLQVGNYGFGSKNQGHDKNGHLCKKIKTADRMLNGSEVPQAYLESLTCNANVLVTVGDRGQRECGAQVVLDSDGQKDWWIAVKFSGVTKYVHKANQFLQPGTSNRYTHAMMWKGGKDWALEFTNRSHWSLFKVMHEECCNRNLRAASIKNIPVPGVHLIDDGEEDVVEVPVIRSSNYHQQIRTEVEMALDPSHVLYDMDSDDEEWISKYKLHLDGNGSNKAEITDDMFERIMDMCEKIAYAKQCDIFTDDELVEFMVEFGPLDMIKAVYEHWHEKRQKKGLPLIRQFQPPMWEHYERQLREWELAMSKIRSSLGGCQNKTRQFEKPPMFAFCLKPRGLQVPNKTLKQRSHKKLMFTGHHNSSTRQKDGLRSCGRKLNEFSVGGKKALISEPNPELSCSPRWHSSPSGYSPRDDARTGILATNRDVPDRSEHLKLCRFNSKENRMLLSPRDSQMLPFSHIFSDYGEQRRNEVKRASADVCEWPGMKQSQLNEFQRQQADTREFRLHDASSAAQHASNMAKLKREKAQWLLRKADLALHKATVACMTAEAIKASQKHVIGDG</sequence>
<keyword evidence="3 6" id="KW-0805">Transcription regulation</keyword>
<comment type="caution">
    <text evidence="9">The sequence shown here is derived from an EMBL/GenBank/DDBJ whole genome shotgun (WGS) entry which is preliminary data.</text>
</comment>
<protein>
    <recommendedName>
        <fullName evidence="6">Enhancer of polycomb-like protein</fullName>
    </recommendedName>
</protein>
<dbReference type="SMART" id="SM00333">
    <property type="entry name" value="TUDOR"/>
    <property type="match status" value="1"/>
</dbReference>
<dbReference type="Pfam" id="PF10513">
    <property type="entry name" value="EPL1"/>
    <property type="match status" value="1"/>
</dbReference>
<reference evidence="9" key="2">
    <citation type="submission" date="2019-07" db="EMBL/GenBank/DDBJ databases">
        <authorList>
            <person name="Yang Y."/>
            <person name="Bocs S."/>
            <person name="Baudouin L."/>
        </authorList>
    </citation>
    <scope>NUCLEOTIDE SEQUENCE</scope>
    <source>
        <tissue evidence="9">Spear leaf of Hainan Tall coconut</tissue>
    </source>
</reference>
<evidence type="ECO:0000256" key="3">
    <source>
        <dbReference type="ARBA" id="ARBA00023015"/>
    </source>
</evidence>
<feature type="compositionally biased region" description="Basic and acidic residues" evidence="7">
    <location>
        <begin position="112"/>
        <end position="129"/>
    </location>
</feature>
<dbReference type="GO" id="GO:0035267">
    <property type="term" value="C:NuA4 histone acetyltransferase complex"/>
    <property type="evidence" value="ECO:0007669"/>
    <property type="project" value="InterPro"/>
</dbReference>
<evidence type="ECO:0000256" key="4">
    <source>
        <dbReference type="ARBA" id="ARBA00023163"/>
    </source>
</evidence>
<keyword evidence="10" id="KW-1185">Reference proteome</keyword>
<dbReference type="Proteomes" id="UP000797356">
    <property type="component" value="Chromosome 6"/>
</dbReference>
<evidence type="ECO:0000259" key="8">
    <source>
        <dbReference type="SMART" id="SM00333"/>
    </source>
</evidence>
<feature type="region of interest" description="Disordered" evidence="7">
    <location>
        <begin position="100"/>
        <end position="136"/>
    </location>
</feature>
<dbReference type="InterPro" id="IPR002999">
    <property type="entry name" value="Tudor"/>
</dbReference>
<comment type="subcellular location">
    <subcellularLocation>
        <location evidence="1 6">Nucleus</location>
    </subcellularLocation>
</comment>
<evidence type="ECO:0000256" key="2">
    <source>
        <dbReference type="ARBA" id="ARBA00008035"/>
    </source>
</evidence>
<gene>
    <name evidence="9" type="ORF">COCNU_06G000250</name>
</gene>
<dbReference type="InterPro" id="IPR024943">
    <property type="entry name" value="Enhancer_polycomb"/>
</dbReference>
<accession>A0A8K0I9J5</accession>
<feature type="region of interest" description="Disordered" evidence="7">
    <location>
        <begin position="1"/>
        <end position="82"/>
    </location>
</feature>
<dbReference type="OrthoDB" id="435275at2759"/>
<proteinExistence type="inferred from homology"/>
<keyword evidence="5 6" id="KW-0539">Nucleus</keyword>
<feature type="domain" description="Tudor" evidence="8">
    <location>
        <begin position="364"/>
        <end position="423"/>
    </location>
</feature>
<dbReference type="CDD" id="cd20404">
    <property type="entry name" value="Tudor_Agenet_AtEML-like"/>
    <property type="match status" value="1"/>
</dbReference>
<dbReference type="GO" id="GO:0005634">
    <property type="term" value="C:nucleus"/>
    <property type="evidence" value="ECO:0007669"/>
    <property type="project" value="UniProtKB-SubCell"/>
</dbReference>
<evidence type="ECO:0000313" key="9">
    <source>
        <dbReference type="EMBL" id="KAG1346196.1"/>
    </source>
</evidence>
<dbReference type="GO" id="GO:0006357">
    <property type="term" value="P:regulation of transcription by RNA polymerase II"/>
    <property type="evidence" value="ECO:0007669"/>
    <property type="project" value="InterPro"/>
</dbReference>
<comment type="similarity">
    <text evidence="2 6">Belongs to the enhancer of polycomb family.</text>
</comment>
<evidence type="ECO:0000313" key="10">
    <source>
        <dbReference type="Proteomes" id="UP000797356"/>
    </source>
</evidence>
<evidence type="ECO:0000256" key="1">
    <source>
        <dbReference type="ARBA" id="ARBA00004123"/>
    </source>
</evidence>
<organism evidence="9 10">
    <name type="scientific">Cocos nucifera</name>
    <name type="common">Coconut palm</name>
    <dbReference type="NCBI Taxonomy" id="13894"/>
    <lineage>
        <taxon>Eukaryota</taxon>
        <taxon>Viridiplantae</taxon>
        <taxon>Streptophyta</taxon>
        <taxon>Embryophyta</taxon>
        <taxon>Tracheophyta</taxon>
        <taxon>Spermatophyta</taxon>
        <taxon>Magnoliopsida</taxon>
        <taxon>Liliopsida</taxon>
        <taxon>Arecaceae</taxon>
        <taxon>Arecoideae</taxon>
        <taxon>Cocoseae</taxon>
        <taxon>Attaleinae</taxon>
        <taxon>Cocos</taxon>
    </lineage>
</organism>
<evidence type="ECO:0000256" key="6">
    <source>
        <dbReference type="RuleBase" id="RU361124"/>
    </source>
</evidence>
<dbReference type="EMBL" id="CM017877">
    <property type="protein sequence ID" value="KAG1346196.1"/>
    <property type="molecule type" value="Genomic_DNA"/>
</dbReference>
<dbReference type="Gene3D" id="2.30.30.140">
    <property type="match status" value="1"/>
</dbReference>
<keyword evidence="4 6" id="KW-0804">Transcription</keyword>
<evidence type="ECO:0000256" key="5">
    <source>
        <dbReference type="ARBA" id="ARBA00023242"/>
    </source>
</evidence>
<dbReference type="PANTHER" id="PTHR14898">
    <property type="entry name" value="ENHANCER OF POLYCOMB"/>
    <property type="match status" value="1"/>
</dbReference>
<dbReference type="InterPro" id="IPR019542">
    <property type="entry name" value="Enhancer_polycomb-like_N"/>
</dbReference>
<feature type="region of interest" description="Disordered" evidence="7">
    <location>
        <begin position="1482"/>
        <end position="1506"/>
    </location>
</feature>